<evidence type="ECO:0000313" key="5">
    <source>
        <dbReference type="EMBL" id="MDT9001385.1"/>
    </source>
</evidence>
<dbReference type="InterPro" id="IPR050261">
    <property type="entry name" value="FrsA_esterase"/>
</dbReference>
<accession>A0ABU3PG78</accession>
<comment type="caution">
    <text evidence="5">The sequence shown here is derived from an EMBL/GenBank/DDBJ whole genome shotgun (WGS) entry which is preliminary data.</text>
</comment>
<organism evidence="5 6">
    <name type="scientific">Roseateles aquae</name>
    <dbReference type="NCBI Taxonomy" id="3077235"/>
    <lineage>
        <taxon>Bacteria</taxon>
        <taxon>Pseudomonadati</taxon>
        <taxon>Pseudomonadota</taxon>
        <taxon>Betaproteobacteria</taxon>
        <taxon>Burkholderiales</taxon>
        <taxon>Sphaerotilaceae</taxon>
        <taxon>Roseateles</taxon>
    </lineage>
</organism>
<evidence type="ECO:0000313" key="6">
    <source>
        <dbReference type="Proteomes" id="UP001246372"/>
    </source>
</evidence>
<feature type="signal peptide" evidence="3">
    <location>
        <begin position="1"/>
        <end position="24"/>
    </location>
</feature>
<dbReference type="SUPFAM" id="SSF53474">
    <property type="entry name" value="alpha/beta-Hydrolases"/>
    <property type="match status" value="1"/>
</dbReference>
<evidence type="ECO:0000256" key="2">
    <source>
        <dbReference type="SAM" id="MobiDB-lite"/>
    </source>
</evidence>
<feature type="domain" description="Dienelactone hydrolase" evidence="4">
    <location>
        <begin position="56"/>
        <end position="285"/>
    </location>
</feature>
<dbReference type="InterPro" id="IPR002925">
    <property type="entry name" value="Dienelactn_hydro"/>
</dbReference>
<name>A0ABU3PG78_9BURK</name>
<dbReference type="Pfam" id="PF01738">
    <property type="entry name" value="DLH"/>
    <property type="match status" value="1"/>
</dbReference>
<dbReference type="EMBL" id="JAVXZY010000009">
    <property type="protein sequence ID" value="MDT9001385.1"/>
    <property type="molecule type" value="Genomic_DNA"/>
</dbReference>
<feature type="compositionally biased region" description="Low complexity" evidence="2">
    <location>
        <begin position="256"/>
        <end position="271"/>
    </location>
</feature>
<keyword evidence="6" id="KW-1185">Reference proteome</keyword>
<evidence type="ECO:0000256" key="3">
    <source>
        <dbReference type="SAM" id="SignalP"/>
    </source>
</evidence>
<dbReference type="GO" id="GO:0016787">
    <property type="term" value="F:hydrolase activity"/>
    <property type="evidence" value="ECO:0007669"/>
    <property type="project" value="UniProtKB-KW"/>
</dbReference>
<evidence type="ECO:0000259" key="4">
    <source>
        <dbReference type="Pfam" id="PF01738"/>
    </source>
</evidence>
<dbReference type="RefSeq" id="WP_315652272.1">
    <property type="nucleotide sequence ID" value="NZ_JAVXZY010000009.1"/>
</dbReference>
<dbReference type="Gene3D" id="3.40.50.1820">
    <property type="entry name" value="alpha/beta hydrolase"/>
    <property type="match status" value="1"/>
</dbReference>
<dbReference type="PANTHER" id="PTHR22946">
    <property type="entry name" value="DIENELACTONE HYDROLASE DOMAIN-CONTAINING PROTEIN-RELATED"/>
    <property type="match status" value="1"/>
</dbReference>
<protein>
    <submittedName>
        <fullName evidence="5">Dienelactone hydrolase family protein</fullName>
    </submittedName>
</protein>
<evidence type="ECO:0000256" key="1">
    <source>
        <dbReference type="ARBA" id="ARBA00022801"/>
    </source>
</evidence>
<gene>
    <name evidence="5" type="ORF">RQP53_19045</name>
</gene>
<dbReference type="Proteomes" id="UP001246372">
    <property type="component" value="Unassembled WGS sequence"/>
</dbReference>
<feature type="region of interest" description="Disordered" evidence="2">
    <location>
        <begin position="251"/>
        <end position="271"/>
    </location>
</feature>
<sequence length="288" mass="30565">MSPRLRLALLSLGFALGFALPVHAQASELELTVPSLEQRAGHALALRAHWFAADATATRRPALVLLHGCGGAYQGSGRLSARMTEMAGLLNAQGWHVLVLDSFGARGEKSICTQRIGTRAITMANRRLDALGALQWLATRPEVDASRLALIGWSNGGSTVLAASDLNVAAVRQGPRPRALVAFYPGCAAELARHYRPSAALLMLLGEDDDWTPAADCKALAAASADPKPEWESYAGAYHGFDGPPPVKLRKDVPNGAHPGAGVHVGGQPQAAEQSRKRLLNFLHTQLD</sequence>
<keyword evidence="3" id="KW-0732">Signal</keyword>
<keyword evidence="1 5" id="KW-0378">Hydrolase</keyword>
<feature type="chain" id="PRO_5045921146" evidence="3">
    <location>
        <begin position="25"/>
        <end position="288"/>
    </location>
</feature>
<dbReference type="PANTHER" id="PTHR22946:SF9">
    <property type="entry name" value="POLYKETIDE TRANSFERASE AF380"/>
    <property type="match status" value="1"/>
</dbReference>
<reference evidence="5" key="1">
    <citation type="submission" date="2023-09" db="EMBL/GenBank/DDBJ databases">
        <title>Paucibacter sp. APW11 Genome sequencing and assembly.</title>
        <authorList>
            <person name="Kim I."/>
        </authorList>
    </citation>
    <scope>NUCLEOTIDE SEQUENCE</scope>
    <source>
        <strain evidence="5">APW11</strain>
    </source>
</reference>
<proteinExistence type="predicted"/>
<dbReference type="InterPro" id="IPR029058">
    <property type="entry name" value="AB_hydrolase_fold"/>
</dbReference>